<accession>A0ABP2KL95</accession>
<protein>
    <submittedName>
        <fullName evidence="1">Uncharacterized protein</fullName>
    </submittedName>
</protein>
<keyword evidence="2" id="KW-1185">Reference proteome</keyword>
<gene>
    <name evidence="1" type="ORF">HMPREF9425_0524</name>
</gene>
<feature type="non-terminal residue" evidence="1">
    <location>
        <position position="1"/>
    </location>
</feature>
<comment type="caution">
    <text evidence="1">The sequence shown here is derived from an EMBL/GenBank/DDBJ whole genome shotgun (WGS) entry which is preliminary data.</text>
</comment>
<reference evidence="1 2" key="1">
    <citation type="submission" date="2011-01" db="EMBL/GenBank/DDBJ databases">
        <authorList>
            <person name="Muzny D."/>
            <person name="Qin X."/>
            <person name="Buhay C."/>
            <person name="Dugan-Rocha S."/>
            <person name="Ding Y."/>
            <person name="Chen G."/>
            <person name="Hawes A."/>
            <person name="Holder M."/>
            <person name="Jhangiani S."/>
            <person name="Johnson A."/>
            <person name="Khan Z."/>
            <person name="Li Z."/>
            <person name="Liu W."/>
            <person name="Liu X."/>
            <person name="Perez L."/>
            <person name="Shen H."/>
            <person name="Wang Q."/>
            <person name="Watt J."/>
            <person name="Xi L."/>
            <person name="Xin Y."/>
            <person name="Zhou J."/>
            <person name="Deng J."/>
            <person name="Jiang H."/>
            <person name="Liu Y."/>
            <person name="Qu J."/>
            <person name="Song X.-Z."/>
            <person name="Zhang L."/>
            <person name="Villasana D."/>
            <person name="Johnson A."/>
            <person name="Liu J."/>
            <person name="Liyanage D."/>
            <person name="Lorensuhewa L."/>
            <person name="Robinson T."/>
            <person name="Song A."/>
            <person name="Song B.-B."/>
            <person name="Dinh H."/>
            <person name="Thornton R."/>
            <person name="Coyle M."/>
            <person name="Francisco L."/>
            <person name="Jackson L."/>
            <person name="Javaid M."/>
            <person name="Korchina V."/>
            <person name="Kovar C."/>
            <person name="Mata R."/>
            <person name="Mathew T."/>
            <person name="Ngo R."/>
            <person name="Nguyen L."/>
            <person name="Nguyen N."/>
            <person name="Okwuonu G."/>
            <person name="Ongeri F."/>
            <person name="Pham C."/>
            <person name="Simmons D."/>
            <person name="Wilczek-Boney K."/>
            <person name="Hale W."/>
            <person name="Jakkamsetti A."/>
            <person name="Pham P."/>
            <person name="Ruth R."/>
            <person name="San Lucas F."/>
            <person name="Warren J."/>
            <person name="Zhang J."/>
            <person name="Zhao Z."/>
            <person name="Zhou C."/>
            <person name="Zhu D."/>
            <person name="Lee S."/>
            <person name="Bess C."/>
            <person name="Blankenburg K."/>
            <person name="Forbes L."/>
            <person name="Fu Q."/>
            <person name="Gubbala S."/>
            <person name="Hirani K."/>
            <person name="Jayaseelan J.C."/>
            <person name="Lara F."/>
            <person name="Munidasa M."/>
            <person name="Palculict T."/>
            <person name="Patil S."/>
            <person name="Pu L.-L."/>
            <person name="Saada N."/>
            <person name="Tang L."/>
            <person name="Weissenberger G."/>
            <person name="Zhu Y."/>
            <person name="Hemphill L."/>
            <person name="Shang Y."/>
            <person name="Youmans B."/>
            <person name="Ayvaz T."/>
            <person name="Ross M."/>
            <person name="Santibanez J."/>
            <person name="Aqrawi P."/>
            <person name="Gross S."/>
            <person name="Joshi V."/>
            <person name="Fowler G."/>
            <person name="Nazareth L."/>
            <person name="Reid J."/>
            <person name="Worley K."/>
            <person name="Petrosino J."/>
            <person name="Highlander S."/>
            <person name="Gibbs R."/>
        </authorList>
    </citation>
    <scope>NUCLEOTIDE SEQUENCE [LARGE SCALE GENOMIC DNA]</scope>
    <source>
        <strain evidence="1 2">ATCC 49124</strain>
    </source>
</reference>
<name>A0ABP2KL95_STRVE</name>
<evidence type="ECO:0000313" key="2">
    <source>
        <dbReference type="Proteomes" id="UP000003697"/>
    </source>
</evidence>
<organism evidence="1 2">
    <name type="scientific">Streptococcus vestibularis ATCC 49124</name>
    <dbReference type="NCBI Taxonomy" id="889206"/>
    <lineage>
        <taxon>Bacteria</taxon>
        <taxon>Bacillati</taxon>
        <taxon>Bacillota</taxon>
        <taxon>Bacilli</taxon>
        <taxon>Lactobacillales</taxon>
        <taxon>Streptococcaceae</taxon>
        <taxon>Streptococcus</taxon>
    </lineage>
</organism>
<proteinExistence type="predicted"/>
<sequence length="49" mass="5831">PLDHSNGLFVRQKSTESVPLFSSCIRTKLYFNSLYCFEWFQYFVITIFG</sequence>
<evidence type="ECO:0000313" key="1">
    <source>
        <dbReference type="EMBL" id="EFX96548.1"/>
    </source>
</evidence>
<dbReference type="EMBL" id="AEVI01000020">
    <property type="protein sequence ID" value="EFX96548.1"/>
    <property type="molecule type" value="Genomic_DNA"/>
</dbReference>
<dbReference type="Proteomes" id="UP000003697">
    <property type="component" value="Unassembled WGS sequence"/>
</dbReference>